<dbReference type="Pfam" id="PF07879">
    <property type="entry name" value="PHB_acc_N"/>
    <property type="match status" value="1"/>
</dbReference>
<dbReference type="EMBL" id="LRRD01000013">
    <property type="protein sequence ID" value="KXW58466.1"/>
    <property type="molecule type" value="Genomic_DNA"/>
</dbReference>
<feature type="compositionally biased region" description="Polar residues" evidence="1">
    <location>
        <begin position="159"/>
        <end position="168"/>
    </location>
</feature>
<protein>
    <submittedName>
        <fullName evidence="4">PHB/PHA accumulation regulator DNA-binding domain protein</fullName>
    </submittedName>
</protein>
<feature type="region of interest" description="Disordered" evidence="1">
    <location>
        <begin position="159"/>
        <end position="188"/>
    </location>
</feature>
<gene>
    <name evidence="4" type="ORF">FEMY_08650</name>
</gene>
<dbReference type="AlphaFoldDB" id="A0A149VZ43"/>
<evidence type="ECO:0000256" key="1">
    <source>
        <dbReference type="SAM" id="MobiDB-lite"/>
    </source>
</evidence>
<organism evidence="4 5">
    <name type="scientific">Ferrovum myxofaciens</name>
    <dbReference type="NCBI Taxonomy" id="416213"/>
    <lineage>
        <taxon>Bacteria</taxon>
        <taxon>Pseudomonadati</taxon>
        <taxon>Pseudomonadota</taxon>
        <taxon>Betaproteobacteria</taxon>
        <taxon>Ferrovales</taxon>
        <taxon>Ferrovaceae</taxon>
        <taxon>Ferrovum</taxon>
    </lineage>
</organism>
<feature type="domain" description="PHB accumulation regulatory" evidence="2">
    <location>
        <begin position="70"/>
        <end position="96"/>
    </location>
</feature>
<evidence type="ECO:0000313" key="4">
    <source>
        <dbReference type="EMBL" id="KXW58466.1"/>
    </source>
</evidence>
<sequence length="188" mass="21525">MEAPRVIKKYPNRRLYDMRSKRYITLCEVKILVLEQTPFQVIDARTQQDLTRCILMQIILEEELGKSPLFSCEMLSRMIRSYGNGMQRFLGHYLEQGLRYALERSSQDNTGTDLPDPHPASDGLSLQNLMGHHLDQITQLFHTLQQQVNNAPVATSLQDQHMSPMNGSHTEHDQSHLQGGSTQIHPAM</sequence>
<dbReference type="InterPro" id="IPR007897">
    <property type="entry name" value="PHB_accumulat"/>
</dbReference>
<evidence type="ECO:0000259" key="3">
    <source>
        <dbReference type="Pfam" id="PF07879"/>
    </source>
</evidence>
<evidence type="ECO:0000259" key="2">
    <source>
        <dbReference type="Pfam" id="PF05233"/>
    </source>
</evidence>
<dbReference type="InterPro" id="IPR010134">
    <property type="entry name" value="PHA_reg_PhaR"/>
</dbReference>
<dbReference type="GO" id="GO:0003677">
    <property type="term" value="F:DNA binding"/>
    <property type="evidence" value="ECO:0007669"/>
    <property type="project" value="UniProtKB-KW"/>
</dbReference>
<dbReference type="Proteomes" id="UP000075653">
    <property type="component" value="Unassembled WGS sequence"/>
</dbReference>
<feature type="domain" description="PHA accumulation regulator DNA-binding N-terminal" evidence="3">
    <location>
        <begin position="6"/>
        <end position="63"/>
    </location>
</feature>
<feature type="compositionally biased region" description="Polar residues" evidence="1">
    <location>
        <begin position="176"/>
        <end position="188"/>
    </location>
</feature>
<dbReference type="InterPro" id="IPR012909">
    <property type="entry name" value="PHA_DNA-bd_N"/>
</dbReference>
<dbReference type="NCBIfam" id="TIGR01848">
    <property type="entry name" value="PHA_reg_PhaR"/>
    <property type="match status" value="1"/>
</dbReference>
<dbReference type="Pfam" id="PF05233">
    <property type="entry name" value="PHB_acc"/>
    <property type="match status" value="1"/>
</dbReference>
<dbReference type="GO" id="GO:0006355">
    <property type="term" value="P:regulation of DNA-templated transcription"/>
    <property type="evidence" value="ECO:0007669"/>
    <property type="project" value="InterPro"/>
</dbReference>
<dbReference type="STRING" id="1789004.FEMY_08650"/>
<comment type="caution">
    <text evidence="4">The sequence shown here is derived from an EMBL/GenBank/DDBJ whole genome shotgun (WGS) entry which is preliminary data.</text>
</comment>
<name>A0A149VZ43_9PROT</name>
<proteinExistence type="predicted"/>
<reference evidence="4 5" key="1">
    <citation type="submission" date="2016-01" db="EMBL/GenBank/DDBJ databases">
        <title>Genome sequence of the acidophilic iron oxidising Ferrovum strain Z-31.</title>
        <authorList>
            <person name="Poehlein A."/>
            <person name="Ullrich S.R."/>
            <person name="Schloemann M."/>
            <person name="Muehling M."/>
            <person name="Daniel R."/>
        </authorList>
    </citation>
    <scope>NUCLEOTIDE SEQUENCE [LARGE SCALE GENOMIC DNA]</scope>
    <source>
        <strain evidence="4 5">Z-31</strain>
    </source>
</reference>
<keyword evidence="4" id="KW-0238">DNA-binding</keyword>
<accession>A0A149VZ43</accession>
<evidence type="ECO:0000313" key="5">
    <source>
        <dbReference type="Proteomes" id="UP000075653"/>
    </source>
</evidence>
<keyword evidence="5" id="KW-1185">Reference proteome</keyword>